<accession>A0ABX2LK20</accession>
<feature type="transmembrane region" description="Helical" evidence="1">
    <location>
        <begin position="110"/>
        <end position="132"/>
    </location>
</feature>
<feature type="transmembrane region" description="Helical" evidence="1">
    <location>
        <begin position="12"/>
        <end position="34"/>
    </location>
</feature>
<proteinExistence type="predicted"/>
<keyword evidence="1" id="KW-0812">Transmembrane</keyword>
<keyword evidence="1" id="KW-0472">Membrane</keyword>
<feature type="transmembrane region" description="Helical" evidence="1">
    <location>
        <begin position="40"/>
        <end position="64"/>
    </location>
</feature>
<feature type="transmembrane region" description="Helical" evidence="1">
    <location>
        <begin position="76"/>
        <end position="98"/>
    </location>
</feature>
<dbReference type="Proteomes" id="UP000610527">
    <property type="component" value="Unassembled WGS sequence"/>
</dbReference>
<feature type="transmembrane region" description="Helical" evidence="1">
    <location>
        <begin position="144"/>
        <end position="163"/>
    </location>
</feature>
<feature type="transmembrane region" description="Helical" evidence="1">
    <location>
        <begin position="175"/>
        <end position="198"/>
    </location>
</feature>
<sequence>MENSLKKLRKPSVQVMNVLSLLMILAGGVQYFYSLTIERTPIYLIITTLIEIIIIFFGFIQLFEKKDSIELKTAKRYLIIGCLTGYSTYLSFYNSYFFMAEEHHINLTTFWVVGFLFLSICASAHICKLLLMASKPSWLKGNKYVWILALSVIASTIYVQKIVEYILIPNVAESHFVIIVSMIMIFVANSLATQYFLLYGEVYTAIENTSKQESI</sequence>
<gene>
    <name evidence="2" type="ORF">HUN84_07740</name>
</gene>
<dbReference type="RefSeq" id="WP_053030761.1">
    <property type="nucleotide sequence ID" value="NZ_CUEE01000009.1"/>
</dbReference>
<protein>
    <submittedName>
        <fullName evidence="2">DUF5079 family protein</fullName>
    </submittedName>
</protein>
<dbReference type="Pfam" id="PF16882">
    <property type="entry name" value="DUF5079"/>
    <property type="match status" value="1"/>
</dbReference>
<evidence type="ECO:0000256" key="1">
    <source>
        <dbReference type="SAM" id="Phobius"/>
    </source>
</evidence>
<reference evidence="2 3" key="1">
    <citation type="submission" date="2020-06" db="EMBL/GenBank/DDBJ databases">
        <title>Staphylococcus borealis sp. nov. -A novel member of the Staphylococcaceae family isolated from skin and blood in humans.</title>
        <authorList>
            <person name="Pain M."/>
            <person name="Wolden R."/>
            <person name="Jaen-Luchoro D."/>
            <person name="Salva-Serra F."/>
            <person name="Iglesias B.P."/>
            <person name="Karlsson R."/>
            <person name="Klingenberg C."/>
            <person name="Cavanagh J.P."/>
        </authorList>
    </citation>
    <scope>NUCLEOTIDE SEQUENCE [LARGE SCALE GENOMIC DNA]</scope>
    <source>
        <strain evidence="2 3">58-22</strain>
    </source>
</reference>
<dbReference type="EMBL" id="JABVEG010000004">
    <property type="protein sequence ID" value="NUI82613.1"/>
    <property type="molecule type" value="Genomic_DNA"/>
</dbReference>
<evidence type="ECO:0000313" key="2">
    <source>
        <dbReference type="EMBL" id="NUI82613.1"/>
    </source>
</evidence>
<evidence type="ECO:0000313" key="3">
    <source>
        <dbReference type="Proteomes" id="UP000610527"/>
    </source>
</evidence>
<dbReference type="InterPro" id="IPR031690">
    <property type="entry name" value="DUF5079"/>
</dbReference>
<name>A0ABX2LK20_9STAP</name>
<dbReference type="GeneID" id="74187032"/>
<keyword evidence="1" id="KW-1133">Transmembrane helix</keyword>
<comment type="caution">
    <text evidence="2">The sequence shown here is derived from an EMBL/GenBank/DDBJ whole genome shotgun (WGS) entry which is preliminary data.</text>
</comment>
<keyword evidence="3" id="KW-1185">Reference proteome</keyword>
<organism evidence="2 3">
    <name type="scientific">Staphylococcus borealis</name>
    <dbReference type="NCBI Taxonomy" id="2742203"/>
    <lineage>
        <taxon>Bacteria</taxon>
        <taxon>Bacillati</taxon>
        <taxon>Bacillota</taxon>
        <taxon>Bacilli</taxon>
        <taxon>Bacillales</taxon>
        <taxon>Staphylococcaceae</taxon>
        <taxon>Staphylococcus</taxon>
    </lineage>
</organism>